<dbReference type="VEuPathDB" id="FungiDB:SCHCODRAFT_02573574"/>
<proteinExistence type="predicted"/>
<dbReference type="GeneID" id="9596041"/>
<dbReference type="RefSeq" id="XP_003033507.1">
    <property type="nucleotide sequence ID" value="XM_003033461.1"/>
</dbReference>
<dbReference type="Proteomes" id="UP000007431">
    <property type="component" value="Unassembled WGS sequence"/>
</dbReference>
<dbReference type="STRING" id="578458.D8Q219"/>
<feature type="signal peptide" evidence="3">
    <location>
        <begin position="1"/>
        <end position="17"/>
    </location>
</feature>
<dbReference type="EMBL" id="GL377305">
    <property type="protein sequence ID" value="EFI98604.1"/>
    <property type="molecule type" value="Genomic_DNA"/>
</dbReference>
<keyword evidence="3" id="KW-0732">Signal</keyword>
<gene>
    <name evidence="4" type="ORF">SCHCODRAFT_85088</name>
</gene>
<feature type="chain" id="PRO_5003120522" evidence="3">
    <location>
        <begin position="18"/>
        <end position="260"/>
    </location>
</feature>
<feature type="region of interest" description="Disordered" evidence="1">
    <location>
        <begin position="239"/>
        <end position="260"/>
    </location>
</feature>
<dbReference type="InParanoid" id="D8Q219"/>
<evidence type="ECO:0000313" key="5">
    <source>
        <dbReference type="Proteomes" id="UP000007431"/>
    </source>
</evidence>
<evidence type="ECO:0000256" key="3">
    <source>
        <dbReference type="SAM" id="SignalP"/>
    </source>
</evidence>
<accession>D8Q219</accession>
<dbReference type="HOGENOM" id="CLU_076150_1_0_1"/>
<dbReference type="KEGG" id="scm:SCHCO_02573574"/>
<feature type="compositionally biased region" description="Basic and acidic residues" evidence="1">
    <location>
        <begin position="246"/>
        <end position="260"/>
    </location>
</feature>
<protein>
    <submittedName>
        <fullName evidence="4">Expressed protein</fullName>
    </submittedName>
</protein>
<name>D8Q219_SCHCM</name>
<dbReference type="OMA" id="RSMIITV"/>
<reference evidence="4 5" key="1">
    <citation type="journal article" date="2010" name="Nat. Biotechnol.">
        <title>Genome sequence of the model mushroom Schizophyllum commune.</title>
        <authorList>
            <person name="Ohm R.A."/>
            <person name="de Jong J.F."/>
            <person name="Lugones L.G."/>
            <person name="Aerts A."/>
            <person name="Kothe E."/>
            <person name="Stajich J.E."/>
            <person name="de Vries R.P."/>
            <person name="Record E."/>
            <person name="Levasseur A."/>
            <person name="Baker S.E."/>
            <person name="Bartholomew K.A."/>
            <person name="Coutinho P.M."/>
            <person name="Erdmann S."/>
            <person name="Fowler T.J."/>
            <person name="Gathman A.C."/>
            <person name="Lombard V."/>
            <person name="Henrissat B."/>
            <person name="Knabe N."/>
            <person name="Kuees U."/>
            <person name="Lilly W.W."/>
            <person name="Lindquist E."/>
            <person name="Lucas S."/>
            <person name="Magnuson J.K."/>
            <person name="Piumi F."/>
            <person name="Raudaskoski M."/>
            <person name="Salamov A."/>
            <person name="Schmutz J."/>
            <person name="Schwarze F.W.M.R."/>
            <person name="vanKuyk P.A."/>
            <person name="Horton J.S."/>
            <person name="Grigoriev I.V."/>
            <person name="Woesten H.A.B."/>
        </authorList>
    </citation>
    <scope>NUCLEOTIDE SEQUENCE [LARGE SCALE GENOMIC DNA]</scope>
    <source>
        <strain evidence="5">H4-8 / FGSC 9210</strain>
    </source>
</reference>
<feature type="transmembrane region" description="Helical" evidence="2">
    <location>
        <begin position="201"/>
        <end position="226"/>
    </location>
</feature>
<keyword evidence="5" id="KW-1185">Reference proteome</keyword>
<organism evidence="5">
    <name type="scientific">Schizophyllum commune (strain H4-8 / FGSC 9210)</name>
    <name type="common">Split gill fungus</name>
    <dbReference type="NCBI Taxonomy" id="578458"/>
    <lineage>
        <taxon>Eukaryota</taxon>
        <taxon>Fungi</taxon>
        <taxon>Dikarya</taxon>
        <taxon>Basidiomycota</taxon>
        <taxon>Agaricomycotina</taxon>
        <taxon>Agaricomycetes</taxon>
        <taxon>Agaricomycetidae</taxon>
        <taxon>Agaricales</taxon>
        <taxon>Schizophyllaceae</taxon>
        <taxon>Schizophyllum</taxon>
    </lineage>
</organism>
<sequence length="260" mass="28336">MLSLPILLLTIARFVLGAQEDVIISLTSPAIVYVPFLCDAGDDCDGGWQRTTTETGAMVIITNGSSQDALDIVPQMFIQFRASALHLATSAFSTADVDMTVSQGKTTISQNVTSRTGLITVIGLNSTALTTLSLTYVPPGRLDLGQLWATVDDEIATVSSSYLPPLTTPPTATLPTYTTATNGGPTIVVSQPPRPHQKLDLAYPLGLTLGLSFGLTLLATGAYLVWRRWKQYKRKKWEEEAQENEAWERRKGKMRDDFVQ</sequence>
<keyword evidence="2" id="KW-0812">Transmembrane</keyword>
<dbReference type="eggNOG" id="ENOG502RSEG">
    <property type="taxonomic scope" value="Eukaryota"/>
</dbReference>
<evidence type="ECO:0000256" key="2">
    <source>
        <dbReference type="SAM" id="Phobius"/>
    </source>
</evidence>
<keyword evidence="2" id="KW-0472">Membrane</keyword>
<evidence type="ECO:0000313" key="4">
    <source>
        <dbReference type="EMBL" id="EFI98604.1"/>
    </source>
</evidence>
<evidence type="ECO:0000256" key="1">
    <source>
        <dbReference type="SAM" id="MobiDB-lite"/>
    </source>
</evidence>
<keyword evidence="2" id="KW-1133">Transmembrane helix</keyword>
<dbReference type="OrthoDB" id="3267422at2759"/>
<dbReference type="AlphaFoldDB" id="D8Q219"/>